<dbReference type="InterPro" id="IPR009875">
    <property type="entry name" value="PilZ_domain"/>
</dbReference>
<reference evidence="14 15" key="1">
    <citation type="submission" date="2017-10" db="EMBL/GenBank/DDBJ databases">
        <title>Two draft genome sequences of Pusillimonas sp. strains isolated from a nitrate- and radionuclide-contaminated groundwater in Russia.</title>
        <authorList>
            <person name="Grouzdev D.S."/>
            <person name="Tourova T.P."/>
            <person name="Goeva M.A."/>
            <person name="Babich T.L."/>
            <person name="Sokolova D.S."/>
            <person name="Abdullin R."/>
            <person name="Poltaraus A.B."/>
            <person name="Toshchakov S.V."/>
            <person name="Nazina T.N."/>
        </authorList>
    </citation>
    <scope>NUCLEOTIDE SEQUENCE [LARGE SCALE GENOMIC DNA]</scope>
    <source>
        <strain evidence="14 15">JR1/69-3-13</strain>
    </source>
</reference>
<dbReference type="InterPro" id="IPR029044">
    <property type="entry name" value="Nucleotide-diphossugar_trans"/>
</dbReference>
<keyword evidence="8 11" id="KW-1133">Transmembrane helix</keyword>
<comment type="catalytic activity">
    <reaction evidence="10 11">
        <text>[(1-&gt;4)-beta-D-glucosyl](n) + UDP-alpha-D-glucose = [(1-&gt;4)-beta-D-glucosyl](n+1) + UDP + H(+)</text>
        <dbReference type="Rhea" id="RHEA:19929"/>
        <dbReference type="Rhea" id="RHEA-COMP:10033"/>
        <dbReference type="Rhea" id="RHEA-COMP:10034"/>
        <dbReference type="ChEBI" id="CHEBI:15378"/>
        <dbReference type="ChEBI" id="CHEBI:18246"/>
        <dbReference type="ChEBI" id="CHEBI:58223"/>
        <dbReference type="ChEBI" id="CHEBI:58885"/>
        <dbReference type="EC" id="2.4.1.12"/>
    </reaction>
</comment>
<proteinExistence type="predicted"/>
<dbReference type="CDD" id="cd06421">
    <property type="entry name" value="CESA_CelA_like"/>
    <property type="match status" value="1"/>
</dbReference>
<dbReference type="SUPFAM" id="SSF53448">
    <property type="entry name" value="Nucleotide-diphospho-sugar transferases"/>
    <property type="match status" value="1"/>
</dbReference>
<comment type="function">
    <text evidence="11">Catalytic subunit of cellulose synthase. It polymerizes uridine 5'-diphosphate glucose to cellulose.</text>
</comment>
<dbReference type="FunFam" id="3.90.550.10:FF:000061">
    <property type="entry name" value="Cellulose synthase catalytic subunit [UDP-forming]"/>
    <property type="match status" value="1"/>
</dbReference>
<feature type="transmembrane region" description="Helical" evidence="11">
    <location>
        <begin position="159"/>
        <end position="176"/>
    </location>
</feature>
<keyword evidence="11" id="KW-0973">c-di-GMP</keyword>
<dbReference type="Gene3D" id="2.40.10.220">
    <property type="entry name" value="predicted glycosyltransferase like domains"/>
    <property type="match status" value="1"/>
</dbReference>
<keyword evidence="9 11" id="KW-0472">Membrane</keyword>
<evidence type="ECO:0000256" key="4">
    <source>
        <dbReference type="ARBA" id="ARBA00022676"/>
    </source>
</evidence>
<comment type="pathway">
    <text evidence="11">Glycan metabolism; bacterial cellulose biosynthesis.</text>
</comment>
<dbReference type="NCBIfam" id="NF008558">
    <property type="entry name" value="PRK11498.1"/>
    <property type="match status" value="1"/>
</dbReference>
<dbReference type="Pfam" id="PF00535">
    <property type="entry name" value="Glycos_transf_2"/>
    <property type="match status" value="1"/>
</dbReference>
<comment type="subcellular location">
    <subcellularLocation>
        <location evidence="1">Cell inner membrane</location>
        <topology evidence="1">Multi-pass membrane protein</topology>
    </subcellularLocation>
</comment>
<keyword evidence="2 11" id="KW-1003">Cell membrane</keyword>
<feature type="transmembrane region" description="Helical" evidence="11">
    <location>
        <begin position="547"/>
        <end position="573"/>
    </location>
</feature>
<dbReference type="Gene3D" id="3.90.550.10">
    <property type="entry name" value="Spore Coat Polysaccharide Biosynthesis Protein SpsA, Chain A"/>
    <property type="match status" value="1"/>
</dbReference>
<comment type="cofactor">
    <cofactor evidence="11">
        <name>Mg(2+)</name>
        <dbReference type="ChEBI" id="CHEBI:18420"/>
    </cofactor>
</comment>
<dbReference type="InterPro" id="IPR005150">
    <property type="entry name" value="Cellulose_synth"/>
</dbReference>
<dbReference type="InterPro" id="IPR001173">
    <property type="entry name" value="Glyco_trans_2-like"/>
</dbReference>
<evidence type="ECO:0000256" key="3">
    <source>
        <dbReference type="ARBA" id="ARBA00022519"/>
    </source>
</evidence>
<dbReference type="NCBIfam" id="TIGR03030">
    <property type="entry name" value="CelA"/>
    <property type="match status" value="1"/>
</dbReference>
<dbReference type="GO" id="GO:0006011">
    <property type="term" value="P:UDP-alpha-D-glucose metabolic process"/>
    <property type="evidence" value="ECO:0007669"/>
    <property type="project" value="InterPro"/>
</dbReference>
<dbReference type="OrthoDB" id="9806824at2"/>
<evidence type="ECO:0000256" key="7">
    <source>
        <dbReference type="ARBA" id="ARBA00022916"/>
    </source>
</evidence>
<evidence type="ECO:0000256" key="2">
    <source>
        <dbReference type="ARBA" id="ARBA00022475"/>
    </source>
</evidence>
<gene>
    <name evidence="14" type="primary">bcsA</name>
    <name evidence="14" type="ORF">CR159_18415</name>
</gene>
<evidence type="ECO:0000313" key="14">
    <source>
        <dbReference type="EMBL" id="PLC48379.1"/>
    </source>
</evidence>
<keyword evidence="6 11" id="KW-0812">Transmembrane</keyword>
<dbReference type="PANTHER" id="PTHR43867">
    <property type="entry name" value="CELLULOSE SYNTHASE CATALYTIC SUBUNIT A [UDP-FORMING]"/>
    <property type="match status" value="1"/>
</dbReference>
<protein>
    <recommendedName>
        <fullName evidence="11">Cellulose synthase catalytic subunit [UDP-forming]</fullName>
        <ecNumber evidence="11">2.4.1.12</ecNumber>
    </recommendedName>
</protein>
<evidence type="ECO:0000256" key="1">
    <source>
        <dbReference type="ARBA" id="ARBA00004429"/>
    </source>
</evidence>
<evidence type="ECO:0000256" key="5">
    <source>
        <dbReference type="ARBA" id="ARBA00022679"/>
    </source>
</evidence>
<dbReference type="GO" id="GO:0030244">
    <property type="term" value="P:cellulose biosynthetic process"/>
    <property type="evidence" value="ECO:0007669"/>
    <property type="project" value="UniProtKB-KW"/>
</dbReference>
<evidence type="ECO:0000313" key="15">
    <source>
        <dbReference type="Proteomes" id="UP000234190"/>
    </source>
</evidence>
<dbReference type="Pfam" id="PF03552">
    <property type="entry name" value="Cellulose_synt"/>
    <property type="match status" value="1"/>
</dbReference>
<feature type="transmembrane region" description="Helical" evidence="11">
    <location>
        <begin position="206"/>
        <end position="227"/>
    </location>
</feature>
<dbReference type="GO" id="GO:0035438">
    <property type="term" value="F:cyclic-di-GMP binding"/>
    <property type="evidence" value="ECO:0007669"/>
    <property type="project" value="InterPro"/>
</dbReference>
<evidence type="ECO:0000256" key="8">
    <source>
        <dbReference type="ARBA" id="ARBA00022989"/>
    </source>
</evidence>
<sequence length="875" mass="97667">MSAGRLLLLTPRGSEGLERIYHGACQVRGLSGHMAVAYTVLVVIAYIFLRLEGPAWRRLRHRYAPWFLHLTSRPLMLGDPMRYALQTLWILIALPAQRVSPAWWRAIEWVGAQFYSSIKVFRQWVGGHLLRIPISLKTSPTLKRSGAALSQCGKTTRQAILVGGGALATGLIVLLITQPFNVYAQLIFVVLLWSVAMVLRRVPGQVSTLMLIVLSVTISGRYIWWRYTSTLNWSNGLDATLGMLLLMAETYSWVVLLMGYVQTAWPLNRAPSPLPADTEQWPIVDLMIPTYNEGLSIVEPTVYAALGMDWPKHKLRIHLLDDGRRESFRTFAKEVGINYIVRSDGKHAKAGNLNHALGETSGELIAVFDCDHIPTRSFLQMTIGWFLRDPKLALVQTPHHFFSPDPFERNLGHFGDQPNENTLFYGLVQDGNDLWNAAFFCGSCAVLRRSSLESIGGFAVETVTEDAHTALRLHRNGYNSAYLRIPQAAGLATDSLSAHIGQRIRWARGMVQIFRTDNPLFGKGLSFFQRLCYVNAMLHFLSGIPRIIYLTAPLAFLLAHSYIIYAPAVAIMLNVLPHMAHASLTSSHIQGSYRRTFWAEIYETVLAWYIARPTTVALFAPNKGSFNVTAKGGLVEQGYFDWTISHPYVWLALANIVGLAFGVWRLCMGPADEILTVAITMAWVMYNLVILGGAIAVASEVKQIRHTHRVPASLPAAVQFIDGHVVPTILSDYSEGGVGLKLSTQRNITLNEPITVLLARGDRQFSFPGHVSRSMNGSIGVRFASLTRQQHIDLVQCTFARADSWLAWQAQFKLDRPLQSLRDIALVGFGGYRRLVNHVPFPLNVIFRGVTALGLSGISFIPRRQPVSIILNTRR</sequence>
<dbReference type="AlphaFoldDB" id="A0A2N4U035"/>
<keyword evidence="5 11" id="KW-0808">Transferase</keyword>
<feature type="domain" description="Glycosyltransferase 2-like" evidence="12">
    <location>
        <begin position="287"/>
        <end position="455"/>
    </location>
</feature>
<feature type="transmembrane region" description="Helical" evidence="11">
    <location>
        <begin position="182"/>
        <end position="199"/>
    </location>
</feature>
<dbReference type="InterPro" id="IPR050321">
    <property type="entry name" value="Glycosyltr_2/OpgH_subfam"/>
</dbReference>
<dbReference type="GO" id="GO:0016760">
    <property type="term" value="F:cellulose synthase (UDP-forming) activity"/>
    <property type="evidence" value="ECO:0007669"/>
    <property type="project" value="UniProtKB-EC"/>
</dbReference>
<dbReference type="EMBL" id="PDNW01000021">
    <property type="protein sequence ID" value="PLC48379.1"/>
    <property type="molecule type" value="Genomic_DNA"/>
</dbReference>
<keyword evidence="4 11" id="KW-0328">Glycosyltransferase</keyword>
<dbReference type="SUPFAM" id="SSF141371">
    <property type="entry name" value="PilZ domain-like"/>
    <property type="match status" value="1"/>
</dbReference>
<feature type="transmembrane region" description="Helical" evidence="11">
    <location>
        <begin position="30"/>
        <end position="49"/>
    </location>
</feature>
<evidence type="ECO:0000256" key="10">
    <source>
        <dbReference type="ARBA" id="ARBA00048682"/>
    </source>
</evidence>
<dbReference type="PRINTS" id="PR01439">
    <property type="entry name" value="CELLSNTHASEA"/>
</dbReference>
<dbReference type="InterPro" id="IPR003919">
    <property type="entry name" value="Cell_synth_A"/>
</dbReference>
<feature type="transmembrane region" description="Helical" evidence="11">
    <location>
        <begin position="648"/>
        <end position="667"/>
    </location>
</feature>
<evidence type="ECO:0000259" key="13">
    <source>
        <dbReference type="Pfam" id="PF07238"/>
    </source>
</evidence>
<accession>A0A2N4U035</accession>
<feature type="transmembrane region" description="Helical" evidence="11">
    <location>
        <begin position="674"/>
        <end position="698"/>
    </location>
</feature>
<feature type="domain" description="PilZ" evidence="13">
    <location>
        <begin position="703"/>
        <end position="799"/>
    </location>
</feature>
<feature type="transmembrane region" description="Helical" evidence="11">
    <location>
        <begin position="239"/>
        <end position="261"/>
    </location>
</feature>
<keyword evidence="3 11" id="KW-0997">Cell inner membrane</keyword>
<evidence type="ECO:0000256" key="9">
    <source>
        <dbReference type="ARBA" id="ARBA00023136"/>
    </source>
</evidence>
<name>A0A2N4U035_9BURK</name>
<dbReference type="UniPathway" id="UPA00694"/>
<dbReference type="GO" id="GO:0005886">
    <property type="term" value="C:plasma membrane"/>
    <property type="evidence" value="ECO:0007669"/>
    <property type="project" value="UniProtKB-SubCell"/>
</dbReference>
<evidence type="ECO:0000256" key="6">
    <source>
        <dbReference type="ARBA" id="ARBA00022692"/>
    </source>
</evidence>
<keyword evidence="7 11" id="KW-0135">Cellulose biosynthesis</keyword>
<dbReference type="EC" id="2.4.1.12" evidence="11"/>
<dbReference type="Pfam" id="PF07238">
    <property type="entry name" value="PilZ"/>
    <property type="match status" value="1"/>
</dbReference>
<dbReference type="PANTHER" id="PTHR43867:SF2">
    <property type="entry name" value="CELLULOSE SYNTHASE CATALYTIC SUBUNIT A [UDP-FORMING]"/>
    <property type="match status" value="1"/>
</dbReference>
<comment type="caution">
    <text evidence="14">The sequence shown here is derived from an EMBL/GenBank/DDBJ whole genome shotgun (WGS) entry which is preliminary data.</text>
</comment>
<dbReference type="Proteomes" id="UP000234190">
    <property type="component" value="Unassembled WGS sequence"/>
</dbReference>
<organism evidence="14 15">
    <name type="scientific">Pollutimonas subterranea</name>
    <dbReference type="NCBI Taxonomy" id="2045210"/>
    <lineage>
        <taxon>Bacteria</taxon>
        <taxon>Pseudomonadati</taxon>
        <taxon>Pseudomonadota</taxon>
        <taxon>Betaproteobacteria</taxon>
        <taxon>Burkholderiales</taxon>
        <taxon>Alcaligenaceae</taxon>
        <taxon>Pollutimonas</taxon>
    </lineage>
</organism>
<evidence type="ECO:0000259" key="12">
    <source>
        <dbReference type="Pfam" id="PF00535"/>
    </source>
</evidence>
<evidence type="ECO:0000256" key="11">
    <source>
        <dbReference type="RuleBase" id="RU365020"/>
    </source>
</evidence>
<keyword evidence="15" id="KW-1185">Reference proteome</keyword>